<dbReference type="Proteomes" id="UP000655751">
    <property type="component" value="Unassembled WGS sequence"/>
</dbReference>
<sequence length="299" mass="32434">MPGTTDKTALYVYLPEQEYLARRWLRQVLGPRVKLARVEHRGVEVWKLNADHLLTLAGSVANAYGPTKMRLEVLHTRTCDSRCQDATETRAWECVCSCGGEFHGNNGSRNDWYPVGRTTLVRHDKTRIDQLIITDGQLETLRKVPRPARPAPIVLTPPPRTPHPVPVTPPTTTPARPTRTVVPAPAPTQAWFDDLQRGPAAGSPPGPAGPPPVPAPIPRRKPVTGSMMIAAVLLLAAVVGGIWLLADQHPSTSQQVIDQETIEPAPPPQEPVEPPPSPVQAVTPPPRLPAGCFPFQAGC</sequence>
<keyword evidence="2" id="KW-0472">Membrane</keyword>
<evidence type="ECO:0000313" key="4">
    <source>
        <dbReference type="Proteomes" id="UP000655751"/>
    </source>
</evidence>
<evidence type="ECO:0000256" key="1">
    <source>
        <dbReference type="SAM" id="MobiDB-lite"/>
    </source>
</evidence>
<feature type="transmembrane region" description="Helical" evidence="2">
    <location>
        <begin position="227"/>
        <end position="246"/>
    </location>
</feature>
<feature type="compositionally biased region" description="Pro residues" evidence="1">
    <location>
        <begin position="264"/>
        <end position="287"/>
    </location>
</feature>
<protein>
    <submittedName>
        <fullName evidence="3">Uncharacterized protein</fullName>
    </submittedName>
</protein>
<keyword evidence="4" id="KW-1185">Reference proteome</keyword>
<dbReference type="RefSeq" id="WP_196152700.1">
    <property type="nucleotide sequence ID" value="NZ_JADMLG010000015.1"/>
</dbReference>
<organism evidence="3 4">
    <name type="scientific">Nocardia bovistercoris</name>
    <dbReference type="NCBI Taxonomy" id="2785916"/>
    <lineage>
        <taxon>Bacteria</taxon>
        <taxon>Bacillati</taxon>
        <taxon>Actinomycetota</taxon>
        <taxon>Actinomycetes</taxon>
        <taxon>Mycobacteriales</taxon>
        <taxon>Nocardiaceae</taxon>
        <taxon>Nocardia</taxon>
    </lineage>
</organism>
<comment type="caution">
    <text evidence="3">The sequence shown here is derived from an EMBL/GenBank/DDBJ whole genome shotgun (WGS) entry which is preliminary data.</text>
</comment>
<name>A0A931IET8_9NOCA</name>
<accession>A0A931IET8</accession>
<keyword evidence="2" id="KW-0812">Transmembrane</keyword>
<dbReference type="EMBL" id="JADMLG010000015">
    <property type="protein sequence ID" value="MBH0780387.1"/>
    <property type="molecule type" value="Genomic_DNA"/>
</dbReference>
<evidence type="ECO:0000256" key="2">
    <source>
        <dbReference type="SAM" id="Phobius"/>
    </source>
</evidence>
<dbReference type="AlphaFoldDB" id="A0A931IET8"/>
<keyword evidence="2" id="KW-1133">Transmembrane helix</keyword>
<feature type="region of interest" description="Disordered" evidence="1">
    <location>
        <begin position="149"/>
        <end position="219"/>
    </location>
</feature>
<proteinExistence type="predicted"/>
<evidence type="ECO:0000313" key="3">
    <source>
        <dbReference type="EMBL" id="MBH0780387.1"/>
    </source>
</evidence>
<feature type="region of interest" description="Disordered" evidence="1">
    <location>
        <begin position="254"/>
        <end position="287"/>
    </location>
</feature>
<reference evidence="3" key="1">
    <citation type="submission" date="2020-11" db="EMBL/GenBank/DDBJ databases">
        <title>Nocardia NEAU-351.nov., a novel actinomycete isolated from the cow dung.</title>
        <authorList>
            <person name="Zhang X."/>
        </authorList>
    </citation>
    <scope>NUCLEOTIDE SEQUENCE</scope>
    <source>
        <strain evidence="3">NEAU-351</strain>
    </source>
</reference>
<gene>
    <name evidence="3" type="ORF">IT779_29355</name>
</gene>
<feature type="compositionally biased region" description="Low complexity" evidence="1">
    <location>
        <begin position="173"/>
        <end position="183"/>
    </location>
</feature>
<feature type="compositionally biased region" description="Pro residues" evidence="1">
    <location>
        <begin position="202"/>
        <end position="217"/>
    </location>
</feature>
<feature type="compositionally biased region" description="Pro residues" evidence="1">
    <location>
        <begin position="149"/>
        <end position="172"/>
    </location>
</feature>